<dbReference type="OrthoDB" id="298020at2157"/>
<feature type="coiled-coil region" evidence="1">
    <location>
        <begin position="297"/>
        <end position="355"/>
    </location>
</feature>
<comment type="caution">
    <text evidence="2">The sequence shown here is derived from an EMBL/GenBank/DDBJ whole genome shotgun (WGS) entry which is preliminary data.</text>
</comment>
<evidence type="ECO:0000256" key="1">
    <source>
        <dbReference type="SAM" id="Coils"/>
    </source>
</evidence>
<dbReference type="RefSeq" id="WP_143406884.1">
    <property type="nucleotide sequence ID" value="NZ_MRZU01000004.1"/>
</dbReference>
<keyword evidence="3" id="KW-1185">Reference proteome</keyword>
<evidence type="ECO:0000313" key="3">
    <source>
        <dbReference type="Proteomes" id="UP000195137"/>
    </source>
</evidence>
<gene>
    <name evidence="2" type="ORF">AMET1_1337</name>
</gene>
<dbReference type="AlphaFoldDB" id="A0A1Y3GAE5"/>
<sequence length="361" mass="41563">MDDCSVFLDEDGERVCFDGLVVNDSEVYSFFSDLSEGEREYYGKKAVKIGVIGLKRISTDSEVDYVEKEFNRMMGRFDEMFDPDISSSYFGRLEKTLQEYFEEGGTVEDIFDPANKNRPLGRLKTDLKIEFEKIRDKIAEEKGKEEVKEKTPIKGEEFEDFCERFLSENLCKPLGTELIRTSDEAGELTNSKKGDFIVKPSELDGTKIVLEMKSGTIGQREILERELPEAMKNRVADYGILVSRYVENLPKKVGWFQEYQGNMLVCALGSKEHDEEFPDMLNIALQFAKQRLLEKKLNEVDIDLEKVKNGVNRVERKIEEFSIIKRKTTSIQKACKDIDEKANDLRDEIQSELTEMSTAIN</sequence>
<organism evidence="2 3">
    <name type="scientific">Methanonatronarchaeum thermophilum</name>
    <dbReference type="NCBI Taxonomy" id="1927129"/>
    <lineage>
        <taxon>Archaea</taxon>
        <taxon>Methanobacteriati</taxon>
        <taxon>Methanobacteriota</taxon>
        <taxon>Methanonatronarchaeia</taxon>
        <taxon>Methanonatronarchaeales</taxon>
        <taxon>Methanonatronarchaeaceae</taxon>
        <taxon>Methanonatronarchaeum</taxon>
    </lineage>
</organism>
<proteinExistence type="predicted"/>
<evidence type="ECO:0000313" key="2">
    <source>
        <dbReference type="EMBL" id="OUJ18421.1"/>
    </source>
</evidence>
<dbReference type="EMBL" id="MRZU01000004">
    <property type="protein sequence ID" value="OUJ18421.1"/>
    <property type="molecule type" value="Genomic_DNA"/>
</dbReference>
<dbReference type="Proteomes" id="UP000195137">
    <property type="component" value="Unassembled WGS sequence"/>
</dbReference>
<protein>
    <submittedName>
        <fullName evidence="2">Uncharacterized protein</fullName>
    </submittedName>
</protein>
<accession>A0A1Y3GAE5</accession>
<name>A0A1Y3GAE5_9EURY</name>
<keyword evidence="1" id="KW-0175">Coiled coil</keyword>
<reference evidence="2 3" key="1">
    <citation type="submission" date="2016-12" db="EMBL/GenBank/DDBJ databases">
        <title>Discovery of methanogenic haloarchaea.</title>
        <authorList>
            <person name="Sorokin D.Y."/>
            <person name="Makarova K.S."/>
            <person name="Abbas B."/>
            <person name="Ferrer M."/>
            <person name="Golyshin P.N."/>
        </authorList>
    </citation>
    <scope>NUCLEOTIDE SEQUENCE [LARGE SCALE GENOMIC DNA]</scope>
    <source>
        <strain evidence="2">AMET1</strain>
    </source>
</reference>